<feature type="domain" description="ArsA/GET3 Anion-transporting ATPase-like" evidence="2">
    <location>
        <begin position="10"/>
        <end position="318"/>
    </location>
</feature>
<dbReference type="RefSeq" id="WP_062860601.1">
    <property type="nucleotide sequence ID" value="NZ_CP014869.1"/>
</dbReference>
<dbReference type="InterPro" id="IPR025723">
    <property type="entry name" value="ArsA/GET3_ATPase-like"/>
</dbReference>
<dbReference type="SUPFAM" id="SSF52540">
    <property type="entry name" value="P-loop containing nucleoside triphosphate hydrolases"/>
    <property type="match status" value="1"/>
</dbReference>
<evidence type="ECO:0000313" key="3">
    <source>
        <dbReference type="EMBL" id="AMT92730.1"/>
    </source>
</evidence>
<dbReference type="InterPro" id="IPR027417">
    <property type="entry name" value="P-loop_NTPase"/>
</dbReference>
<comment type="similarity">
    <text evidence="1">Belongs to the arsA ATPase family.</text>
</comment>
<accession>A0A144M6M1</accession>
<evidence type="ECO:0000313" key="4">
    <source>
        <dbReference type="Proteomes" id="UP000075950"/>
    </source>
</evidence>
<dbReference type="Proteomes" id="UP000075950">
    <property type="component" value="Chromosome"/>
</dbReference>
<dbReference type="KEGG" id="bly:A2T55_02060"/>
<dbReference type="AlphaFoldDB" id="A0A144M6M1"/>
<name>A0A144M6M1_BRELN</name>
<protein>
    <recommendedName>
        <fullName evidence="2">ArsA/GET3 Anion-transporting ATPase-like domain-containing protein</fullName>
    </recommendedName>
</protein>
<dbReference type="GO" id="GO:0016887">
    <property type="term" value="F:ATP hydrolysis activity"/>
    <property type="evidence" value="ECO:0007669"/>
    <property type="project" value="InterPro"/>
</dbReference>
<reference evidence="4" key="1">
    <citation type="submission" date="2016-03" db="EMBL/GenBank/DDBJ databases">
        <authorList>
            <person name="Ploux O."/>
        </authorList>
    </citation>
    <scope>NUCLEOTIDE SEQUENCE [LARGE SCALE GENOMIC DNA]</scope>
    <source>
        <strain evidence="4">BS258</strain>
    </source>
</reference>
<proteinExistence type="inferred from homology"/>
<dbReference type="EMBL" id="CP014869">
    <property type="protein sequence ID" value="AMT92730.1"/>
    <property type="molecule type" value="Genomic_DNA"/>
</dbReference>
<dbReference type="Gene3D" id="3.40.50.300">
    <property type="entry name" value="P-loop containing nucleotide triphosphate hydrolases"/>
    <property type="match status" value="1"/>
</dbReference>
<gene>
    <name evidence="3" type="ORF">A2T55_02060</name>
</gene>
<evidence type="ECO:0000256" key="1">
    <source>
        <dbReference type="ARBA" id="ARBA00011040"/>
    </source>
</evidence>
<sequence>MLLDIARDHRCLFVGGKGGTGKTTVSSGLAMARADDGGRVLLVSTDPAHNLGDIWGQQLADEPRRVHTGERGFVDALEVDPEATIDAHFASVERMMTRMLPESTHRAARAHLASARSAPGSHESAVLERIATILAEAADYDLVVVDTAPTGHTLHLLALPERLTDWAETLLSNRDRSERFAAAARHLVSPKEETPTPDAELRQRLQARRDRFAALRRSISDSRQTGFLIVTIAEQLPVAETLGLVTDLGGIGIELSGIVVNRRSPADAGEFLADRRQREDEHVSRLRSAVPTVPLAQLPLTATEPTGVGGIAGLAALLAER</sequence>
<dbReference type="GO" id="GO:0005524">
    <property type="term" value="F:ATP binding"/>
    <property type="evidence" value="ECO:0007669"/>
    <property type="project" value="InterPro"/>
</dbReference>
<evidence type="ECO:0000259" key="2">
    <source>
        <dbReference type="Pfam" id="PF02374"/>
    </source>
</evidence>
<dbReference type="NCBIfam" id="TIGR00345">
    <property type="entry name" value="GET3_arsA_TRC40"/>
    <property type="match status" value="1"/>
</dbReference>
<dbReference type="Pfam" id="PF02374">
    <property type="entry name" value="ArsA_ATPase"/>
    <property type="match status" value="1"/>
</dbReference>
<organism evidence="3 4">
    <name type="scientific">Brevibacterium linens</name>
    <dbReference type="NCBI Taxonomy" id="1703"/>
    <lineage>
        <taxon>Bacteria</taxon>
        <taxon>Bacillati</taxon>
        <taxon>Actinomycetota</taxon>
        <taxon>Actinomycetes</taxon>
        <taxon>Micrococcales</taxon>
        <taxon>Brevibacteriaceae</taxon>
        <taxon>Brevibacterium</taxon>
    </lineage>
</organism>
<dbReference type="PANTHER" id="PTHR10803">
    <property type="entry name" value="ARSENICAL PUMP-DRIVING ATPASE ARSENITE-TRANSLOCATING ATPASE"/>
    <property type="match status" value="1"/>
</dbReference>
<dbReference type="InterPro" id="IPR016300">
    <property type="entry name" value="ATPase_ArsA/GET3"/>
</dbReference>
<dbReference type="PANTHER" id="PTHR10803:SF3">
    <property type="entry name" value="ATPASE GET3"/>
    <property type="match status" value="1"/>
</dbReference>
<dbReference type="CDD" id="cd02035">
    <property type="entry name" value="ArsA"/>
    <property type="match status" value="1"/>
</dbReference>